<reference evidence="1" key="2">
    <citation type="submission" date="2015-03" db="EMBL/GenBank/DDBJ databases">
        <authorList>
            <person name="Chow C.-E.T."/>
            <person name="Winget D.M."/>
            <person name="White R.A.III."/>
            <person name="Hallam S.J."/>
            <person name="Suttle C.A."/>
        </authorList>
    </citation>
    <scope>NUCLEOTIDE SEQUENCE</scope>
    <source>
        <strain evidence="1">Oxic1_1</strain>
    </source>
</reference>
<sequence>MLHTKSFVNQPIPNPNPKITNTIIKSTTMKQLSPSLNRFVTAVIASVAVSKT</sequence>
<organism evidence="1">
    <name type="scientific">uncultured marine virus</name>
    <dbReference type="NCBI Taxonomy" id="186617"/>
    <lineage>
        <taxon>Viruses</taxon>
        <taxon>environmental samples</taxon>
    </lineage>
</organism>
<dbReference type="EMBL" id="KR029596">
    <property type="protein sequence ID" value="AKH47558.1"/>
    <property type="molecule type" value="Genomic_DNA"/>
</dbReference>
<evidence type="ECO:0000313" key="1">
    <source>
        <dbReference type="EMBL" id="AKH47558.1"/>
    </source>
</evidence>
<accession>A0A0F7L7N0</accession>
<protein>
    <submittedName>
        <fullName evidence="1">Uncharacterized protein</fullName>
    </submittedName>
</protein>
<name>A0A0F7L7N0_9VIRU</name>
<proteinExistence type="predicted"/>
<reference evidence="1" key="1">
    <citation type="journal article" date="2015" name="Front. Microbiol.">
        <title>Combining genomic sequencing methods to explore viral diversity and reveal potential virus-host interactions.</title>
        <authorList>
            <person name="Chow C.E."/>
            <person name="Winget D.M."/>
            <person name="White R.A.III."/>
            <person name="Hallam S.J."/>
            <person name="Suttle C.A."/>
        </authorList>
    </citation>
    <scope>NUCLEOTIDE SEQUENCE</scope>
    <source>
        <strain evidence="1">Oxic1_1</strain>
    </source>
</reference>